<dbReference type="AlphaFoldDB" id="I0KZS1"/>
<feature type="transmembrane region" description="Helical" evidence="7">
    <location>
        <begin position="413"/>
        <end position="430"/>
    </location>
</feature>
<reference evidence="10" key="1">
    <citation type="journal article" date="2012" name="J. Bacteriol.">
        <title>Genome Sequence of Micromonospora lupini Lupac 08, Isolated from Root Nodules of Lupinus angustifolius.</title>
        <authorList>
            <person name="Alonso-Vega P."/>
            <person name="Normand P."/>
            <person name="Bacigalupe R."/>
            <person name="Pujic P."/>
            <person name="Lajus A."/>
            <person name="Vallenet D."/>
            <person name="Carro L."/>
            <person name="Coll P."/>
            <person name="Trujillo M.E."/>
        </authorList>
    </citation>
    <scope>NUCLEOTIDE SEQUENCE [LARGE SCALE GENOMIC DNA]</scope>
    <source>
        <strain evidence="10">Lupac 08</strain>
    </source>
</reference>
<evidence type="ECO:0000256" key="1">
    <source>
        <dbReference type="ARBA" id="ARBA00004651"/>
    </source>
</evidence>
<evidence type="ECO:0000256" key="2">
    <source>
        <dbReference type="ARBA" id="ARBA00022448"/>
    </source>
</evidence>
<evidence type="ECO:0000256" key="6">
    <source>
        <dbReference type="ARBA" id="ARBA00023136"/>
    </source>
</evidence>
<feature type="transmembrane region" description="Helical" evidence="7">
    <location>
        <begin position="207"/>
        <end position="227"/>
    </location>
</feature>
<feature type="transmembrane region" description="Helical" evidence="7">
    <location>
        <begin position="55"/>
        <end position="74"/>
    </location>
</feature>
<dbReference type="STRING" id="1150864.MILUP08_41987"/>
<evidence type="ECO:0000259" key="8">
    <source>
        <dbReference type="PROSITE" id="PS50850"/>
    </source>
</evidence>
<feature type="transmembrane region" description="Helical" evidence="7">
    <location>
        <begin position="21"/>
        <end position="43"/>
    </location>
</feature>
<dbReference type="InterPro" id="IPR005829">
    <property type="entry name" value="Sugar_transporter_CS"/>
</dbReference>
<dbReference type="RefSeq" id="WP_007457466.1">
    <property type="nucleotide sequence ID" value="NZ_HF570108.1"/>
</dbReference>
<dbReference type="InterPro" id="IPR020846">
    <property type="entry name" value="MFS_dom"/>
</dbReference>
<evidence type="ECO:0000256" key="4">
    <source>
        <dbReference type="ARBA" id="ARBA00022692"/>
    </source>
</evidence>
<comment type="caution">
    <text evidence="9">The sequence shown here is derived from an EMBL/GenBank/DDBJ whole genome shotgun (WGS) entry which is preliminary data.</text>
</comment>
<comment type="subcellular location">
    <subcellularLocation>
        <location evidence="1">Cell membrane</location>
        <topology evidence="1">Multi-pass membrane protein</topology>
    </subcellularLocation>
</comment>
<dbReference type="Pfam" id="PF07690">
    <property type="entry name" value="MFS_1"/>
    <property type="match status" value="1"/>
</dbReference>
<dbReference type="PROSITE" id="PS00216">
    <property type="entry name" value="SUGAR_TRANSPORT_1"/>
    <property type="match status" value="1"/>
</dbReference>
<dbReference type="Gene3D" id="1.20.1720.10">
    <property type="entry name" value="Multidrug resistance protein D"/>
    <property type="match status" value="1"/>
</dbReference>
<dbReference type="OrthoDB" id="3218494at2"/>
<dbReference type="Proteomes" id="UP000003448">
    <property type="component" value="Unassembled WGS sequence"/>
</dbReference>
<feature type="transmembrane region" description="Helical" evidence="7">
    <location>
        <begin position="367"/>
        <end position="392"/>
    </location>
</feature>
<accession>I0KZS1</accession>
<dbReference type="PROSITE" id="PS50850">
    <property type="entry name" value="MFS"/>
    <property type="match status" value="1"/>
</dbReference>
<sequence length="478" mass="48961">MDTAQLAGTAAPPDSRRWWALVLLCTANFMVILDTQIVILALPTISTELQLAPSAAQWVLSANLVTFGGLLLLGGRAADLLGRRRMFFVGTLLFLLVSLASGFAWNGEVLIAARAVHGLSAALMAPTALSIITSMFPEGRERHLALAGWAGIAGVGATVGLLIGGWLTSSFGWPAVFFVNVPVALLMLVLIPVLLRESRDLNARRTYDVAGAVTSTAALVLVIYALVTAPAEGWLSVQTLGTAAAAIVLAGVFVAIEARSSEPLLPLRLLRSPTLVGGNLVMVTMIMCAFGMSVTIAQYTQGPLGDTALESGIRQSIMPLMALVGSYAGQSFITRYGFRPVAAICLVLLGAGSLLLAQAVASGGSSVGLFIGLFVFGTGLGLGTVAASAAALAGVAETDLGLASGMNTASQQIGGGLGIAIVSTVLVSFSTSAEPAAGFRPALITCAIFTVLGLVIAVALLGGRRQVIPADLATVPRH</sequence>
<feature type="transmembrane region" description="Helical" evidence="7">
    <location>
        <begin position="173"/>
        <end position="195"/>
    </location>
</feature>
<feature type="transmembrane region" description="Helical" evidence="7">
    <location>
        <begin position="86"/>
        <end position="105"/>
    </location>
</feature>
<keyword evidence="3" id="KW-1003">Cell membrane</keyword>
<evidence type="ECO:0000256" key="5">
    <source>
        <dbReference type="ARBA" id="ARBA00022989"/>
    </source>
</evidence>
<dbReference type="eggNOG" id="COG0477">
    <property type="taxonomic scope" value="Bacteria"/>
</dbReference>
<feature type="transmembrane region" description="Helical" evidence="7">
    <location>
        <begin position="312"/>
        <end position="329"/>
    </location>
</feature>
<name>I0KZS1_9ACTN</name>
<dbReference type="PANTHER" id="PTHR42718">
    <property type="entry name" value="MAJOR FACILITATOR SUPERFAMILY MULTIDRUG TRANSPORTER MFSC"/>
    <property type="match status" value="1"/>
</dbReference>
<dbReference type="GO" id="GO:0022857">
    <property type="term" value="F:transmembrane transporter activity"/>
    <property type="evidence" value="ECO:0007669"/>
    <property type="project" value="InterPro"/>
</dbReference>
<feature type="transmembrane region" description="Helical" evidence="7">
    <location>
        <begin position="111"/>
        <end position="132"/>
    </location>
</feature>
<dbReference type="SUPFAM" id="SSF103473">
    <property type="entry name" value="MFS general substrate transporter"/>
    <property type="match status" value="1"/>
</dbReference>
<feature type="domain" description="Major facilitator superfamily (MFS) profile" evidence="8">
    <location>
        <begin position="20"/>
        <end position="465"/>
    </location>
</feature>
<evidence type="ECO:0000313" key="10">
    <source>
        <dbReference type="Proteomes" id="UP000003448"/>
    </source>
</evidence>
<dbReference type="Gene3D" id="1.20.1250.20">
    <property type="entry name" value="MFS general substrate transporter like domains"/>
    <property type="match status" value="1"/>
</dbReference>
<feature type="transmembrane region" description="Helical" evidence="7">
    <location>
        <begin position="276"/>
        <end position="300"/>
    </location>
</feature>
<keyword evidence="2" id="KW-0813">Transport</keyword>
<feature type="transmembrane region" description="Helical" evidence="7">
    <location>
        <begin position="442"/>
        <end position="462"/>
    </location>
</feature>
<keyword evidence="4 7" id="KW-0812">Transmembrane</keyword>
<keyword evidence="10" id="KW-1185">Reference proteome</keyword>
<gene>
    <name evidence="9" type="ORF">MILUP08_41987</name>
</gene>
<dbReference type="InterPro" id="IPR036259">
    <property type="entry name" value="MFS_trans_sf"/>
</dbReference>
<protein>
    <submittedName>
        <fullName evidence="9">Major facilitator superfamily MFS_1 (Probable involved in multidrug resistance)</fullName>
    </submittedName>
</protein>
<evidence type="ECO:0000256" key="7">
    <source>
        <dbReference type="SAM" id="Phobius"/>
    </source>
</evidence>
<evidence type="ECO:0000313" key="9">
    <source>
        <dbReference type="EMBL" id="CCH17068.1"/>
    </source>
</evidence>
<feature type="transmembrane region" description="Helical" evidence="7">
    <location>
        <begin position="341"/>
        <end position="361"/>
    </location>
</feature>
<organism evidence="9 10">
    <name type="scientific">Micromonospora lupini str. Lupac 08</name>
    <dbReference type="NCBI Taxonomy" id="1150864"/>
    <lineage>
        <taxon>Bacteria</taxon>
        <taxon>Bacillati</taxon>
        <taxon>Actinomycetota</taxon>
        <taxon>Actinomycetes</taxon>
        <taxon>Micromonosporales</taxon>
        <taxon>Micromonosporaceae</taxon>
        <taxon>Micromonospora</taxon>
    </lineage>
</organism>
<dbReference type="CDD" id="cd17321">
    <property type="entry name" value="MFS_MMR_MDR_like"/>
    <property type="match status" value="1"/>
</dbReference>
<dbReference type="PANTHER" id="PTHR42718:SF46">
    <property type="entry name" value="BLR6921 PROTEIN"/>
    <property type="match status" value="1"/>
</dbReference>
<keyword evidence="6 7" id="KW-0472">Membrane</keyword>
<keyword evidence="5 7" id="KW-1133">Transmembrane helix</keyword>
<evidence type="ECO:0000256" key="3">
    <source>
        <dbReference type="ARBA" id="ARBA00022475"/>
    </source>
</evidence>
<dbReference type="EMBL" id="CAIE01000017">
    <property type="protein sequence ID" value="CCH17068.1"/>
    <property type="molecule type" value="Genomic_DNA"/>
</dbReference>
<dbReference type="GO" id="GO:0005886">
    <property type="term" value="C:plasma membrane"/>
    <property type="evidence" value="ECO:0007669"/>
    <property type="project" value="UniProtKB-SubCell"/>
</dbReference>
<proteinExistence type="predicted"/>
<feature type="transmembrane region" description="Helical" evidence="7">
    <location>
        <begin position="144"/>
        <end position="167"/>
    </location>
</feature>
<feature type="transmembrane region" description="Helical" evidence="7">
    <location>
        <begin position="233"/>
        <end position="256"/>
    </location>
</feature>
<dbReference type="InterPro" id="IPR011701">
    <property type="entry name" value="MFS"/>
</dbReference>